<dbReference type="HAMAP" id="MF_00434">
    <property type="entry name" value="Pterin_4_alpha"/>
    <property type="match status" value="1"/>
</dbReference>
<dbReference type="PANTHER" id="PTHR12599:SF0">
    <property type="entry name" value="PTERIN-4-ALPHA-CARBINOLAMINE DEHYDRATASE"/>
    <property type="match status" value="1"/>
</dbReference>
<evidence type="ECO:0000256" key="1">
    <source>
        <dbReference type="ARBA" id="ARBA00001554"/>
    </source>
</evidence>
<evidence type="ECO:0000313" key="5">
    <source>
        <dbReference type="EMBL" id="GAA4477203.1"/>
    </source>
</evidence>
<comment type="catalytic activity">
    <reaction evidence="1 4">
        <text>(4aS,6R)-4a-hydroxy-L-erythro-5,6,7,8-tetrahydrobiopterin = (6R)-L-erythro-6,7-dihydrobiopterin + H2O</text>
        <dbReference type="Rhea" id="RHEA:11920"/>
        <dbReference type="ChEBI" id="CHEBI:15377"/>
        <dbReference type="ChEBI" id="CHEBI:15642"/>
        <dbReference type="ChEBI" id="CHEBI:43120"/>
        <dbReference type="EC" id="4.2.1.96"/>
    </reaction>
</comment>
<protein>
    <recommendedName>
        <fullName evidence="4">Putative pterin-4-alpha-carbinolamine dehydratase</fullName>
        <shortName evidence="4">PHS</shortName>
        <ecNumber evidence="4">4.2.1.96</ecNumber>
    </recommendedName>
    <alternativeName>
        <fullName evidence="4">4-alpha-hydroxy-tetrahydropterin dehydratase</fullName>
    </alternativeName>
    <alternativeName>
        <fullName evidence="4">Pterin carbinolamine dehydratase</fullName>
        <shortName evidence="4">PCD</shortName>
    </alternativeName>
</protein>
<evidence type="ECO:0000256" key="3">
    <source>
        <dbReference type="ARBA" id="ARBA00023239"/>
    </source>
</evidence>
<comment type="similarity">
    <text evidence="2 4">Belongs to the pterin-4-alpha-carbinolamine dehydratase family.</text>
</comment>
<dbReference type="PANTHER" id="PTHR12599">
    <property type="entry name" value="PTERIN-4-ALPHA-CARBINOLAMINE DEHYDRATASE"/>
    <property type="match status" value="1"/>
</dbReference>
<dbReference type="Pfam" id="PF01329">
    <property type="entry name" value="Pterin_4a"/>
    <property type="match status" value="1"/>
</dbReference>
<dbReference type="Proteomes" id="UP001501183">
    <property type="component" value="Unassembled WGS sequence"/>
</dbReference>
<dbReference type="RefSeq" id="WP_345344009.1">
    <property type="nucleotide sequence ID" value="NZ_BAABFB010000030.1"/>
</dbReference>
<dbReference type="SUPFAM" id="SSF55248">
    <property type="entry name" value="PCD-like"/>
    <property type="match status" value="1"/>
</dbReference>
<evidence type="ECO:0000313" key="6">
    <source>
        <dbReference type="Proteomes" id="UP001501183"/>
    </source>
</evidence>
<comment type="caution">
    <text evidence="5">The sequence shown here is derived from an EMBL/GenBank/DDBJ whole genome shotgun (WGS) entry which is preliminary data.</text>
</comment>
<name>A0ABP8P0G9_9NOCA</name>
<accession>A0ABP8P0G9</accession>
<dbReference type="EMBL" id="BAABFB010000030">
    <property type="protein sequence ID" value="GAA4477203.1"/>
    <property type="molecule type" value="Genomic_DNA"/>
</dbReference>
<dbReference type="InterPro" id="IPR036428">
    <property type="entry name" value="PCD_sf"/>
</dbReference>
<dbReference type="CDD" id="cd00488">
    <property type="entry name" value="PCD_DCoH"/>
    <property type="match status" value="1"/>
</dbReference>
<gene>
    <name evidence="5" type="ORF">GCM10023094_18830</name>
</gene>
<dbReference type="Gene3D" id="3.30.1360.20">
    <property type="entry name" value="Transcriptional coactivator/pterin dehydratase"/>
    <property type="match status" value="1"/>
</dbReference>
<proteinExistence type="inferred from homology"/>
<evidence type="ECO:0000256" key="2">
    <source>
        <dbReference type="ARBA" id="ARBA00006472"/>
    </source>
</evidence>
<organism evidence="5 6">
    <name type="scientific">Rhodococcus olei</name>
    <dbReference type="NCBI Taxonomy" id="2161675"/>
    <lineage>
        <taxon>Bacteria</taxon>
        <taxon>Bacillati</taxon>
        <taxon>Actinomycetota</taxon>
        <taxon>Actinomycetes</taxon>
        <taxon>Mycobacteriales</taxon>
        <taxon>Nocardiaceae</taxon>
        <taxon>Rhodococcus</taxon>
    </lineage>
</organism>
<dbReference type="InterPro" id="IPR001533">
    <property type="entry name" value="Pterin_deHydtase"/>
</dbReference>
<keyword evidence="3 4" id="KW-0456">Lyase</keyword>
<sequence>MAELLNDAEVTAALAGLPEWRREGDAIVRTVKLPTFPDAIALVDRVAQAAEARNHHPDIDIRWRTLTFVCSTHAMGGITELDVHLAQEIDRLAAT</sequence>
<evidence type="ECO:0000256" key="4">
    <source>
        <dbReference type="HAMAP-Rule" id="MF_00434"/>
    </source>
</evidence>
<keyword evidence="6" id="KW-1185">Reference proteome</keyword>
<dbReference type="EC" id="4.2.1.96" evidence="4"/>
<dbReference type="NCBIfam" id="NF002017">
    <property type="entry name" value="PRK00823.1-2"/>
    <property type="match status" value="1"/>
</dbReference>
<reference evidence="6" key="1">
    <citation type="journal article" date="2019" name="Int. J. Syst. Evol. Microbiol.">
        <title>The Global Catalogue of Microorganisms (GCM) 10K type strain sequencing project: providing services to taxonomists for standard genome sequencing and annotation.</title>
        <authorList>
            <consortium name="The Broad Institute Genomics Platform"/>
            <consortium name="The Broad Institute Genome Sequencing Center for Infectious Disease"/>
            <person name="Wu L."/>
            <person name="Ma J."/>
        </authorList>
    </citation>
    <scope>NUCLEOTIDE SEQUENCE [LARGE SCALE GENOMIC DNA]</scope>
    <source>
        <strain evidence="6">JCM 32206</strain>
    </source>
</reference>